<evidence type="ECO:0000313" key="3">
    <source>
        <dbReference type="Proteomes" id="UP000652427"/>
    </source>
</evidence>
<evidence type="ECO:0000313" key="2">
    <source>
        <dbReference type="EMBL" id="NVD28607.1"/>
    </source>
</evidence>
<reference evidence="2 3" key="1">
    <citation type="submission" date="2020-06" db="EMBL/GenBank/DDBJ databases">
        <authorList>
            <person name="Kim S.-J."/>
            <person name="Park S.-J."/>
        </authorList>
    </citation>
    <scope>NUCLEOTIDE SEQUENCE [LARGE SCALE GENOMIC DNA]</scope>
    <source>
        <strain evidence="2 3">SW-151</strain>
    </source>
</reference>
<evidence type="ECO:0000259" key="1">
    <source>
        <dbReference type="Pfam" id="PF00586"/>
    </source>
</evidence>
<dbReference type="InterPro" id="IPR036921">
    <property type="entry name" value="PurM-like_N_sf"/>
</dbReference>
<dbReference type="SUPFAM" id="SSF55326">
    <property type="entry name" value="PurM N-terminal domain-like"/>
    <property type="match status" value="1"/>
</dbReference>
<dbReference type="Proteomes" id="UP000652427">
    <property type="component" value="Unassembled WGS sequence"/>
</dbReference>
<sequence length="311" mass="33951">MSIVDPQHFGCSAKLPFDENERLAEIASDFGFGCRDFSRLNSDKSVIQSIDKVSRCSESWNKFATIAIVHGLNDIVAGGADPEQLMIAFEFGPDAESSNDRENATKAFLDVASHFGFHVGKCHSSVGYGPTSVTIACIGRQAKADLPEIGTEGQLFLSNPLGAFKVHYLAELGSIPDDRGAYDVMKNRMSEYSRVSENSTVVTDVTGHSFLGQIMTFAHNYNVDIDIALKPQHMFHAEVLGIPVECLQNEVGQYGHDVRVIDDIAGDLAVIKETAGPFLALKNSEFCTQNDPMSVGHFRDGSGKVELKWIK</sequence>
<gene>
    <name evidence="2" type="ORF">HUO14_11905</name>
</gene>
<dbReference type="RefSeq" id="WP_176280035.1">
    <property type="nucleotide sequence ID" value="NZ_JABWMH010000003.1"/>
</dbReference>
<proteinExistence type="predicted"/>
<feature type="domain" description="PurM-like N-terminal" evidence="1">
    <location>
        <begin position="39"/>
        <end position="140"/>
    </location>
</feature>
<dbReference type="Pfam" id="PF00586">
    <property type="entry name" value="AIRS"/>
    <property type="match status" value="1"/>
</dbReference>
<organism evidence="2 3">
    <name type="scientific">Parasphingorhabdus flavimaris</name>
    <dbReference type="NCBI Taxonomy" id="266812"/>
    <lineage>
        <taxon>Bacteria</taxon>
        <taxon>Pseudomonadati</taxon>
        <taxon>Pseudomonadota</taxon>
        <taxon>Alphaproteobacteria</taxon>
        <taxon>Sphingomonadales</taxon>
        <taxon>Sphingomonadaceae</taxon>
        <taxon>Parasphingorhabdus</taxon>
    </lineage>
</organism>
<comment type="caution">
    <text evidence="2">The sequence shown here is derived from an EMBL/GenBank/DDBJ whole genome shotgun (WGS) entry which is preliminary data.</text>
</comment>
<keyword evidence="3" id="KW-1185">Reference proteome</keyword>
<protein>
    <recommendedName>
        <fullName evidence="1">PurM-like N-terminal domain-containing protein</fullName>
    </recommendedName>
</protein>
<name>A0ABX2N4G9_9SPHN</name>
<accession>A0ABX2N4G9</accession>
<dbReference type="EMBL" id="JABWMH010000003">
    <property type="protein sequence ID" value="NVD28607.1"/>
    <property type="molecule type" value="Genomic_DNA"/>
</dbReference>
<dbReference type="Gene3D" id="3.30.1330.10">
    <property type="entry name" value="PurM-like, N-terminal domain"/>
    <property type="match status" value="1"/>
</dbReference>
<dbReference type="InterPro" id="IPR016188">
    <property type="entry name" value="PurM-like_N"/>
</dbReference>